<dbReference type="PROSITE" id="PS00012">
    <property type="entry name" value="PHOSPHOPANTETHEINE"/>
    <property type="match status" value="1"/>
</dbReference>
<keyword evidence="2" id="KW-0597">Phosphoprotein</keyword>
<dbReference type="PANTHER" id="PTHR45527">
    <property type="entry name" value="NONRIBOSOMAL PEPTIDE SYNTHETASE"/>
    <property type="match status" value="1"/>
</dbReference>
<dbReference type="Gene3D" id="1.10.1200.10">
    <property type="entry name" value="ACP-like"/>
    <property type="match status" value="1"/>
</dbReference>
<feature type="non-terminal residue" evidence="5">
    <location>
        <position position="1"/>
    </location>
</feature>
<dbReference type="SUPFAM" id="SSF47336">
    <property type="entry name" value="ACP-like"/>
    <property type="match status" value="1"/>
</dbReference>
<gene>
    <name evidence="5" type="ORF">ADK38_44680</name>
</gene>
<evidence type="ECO:0000256" key="2">
    <source>
        <dbReference type="ARBA" id="ARBA00022553"/>
    </source>
</evidence>
<dbReference type="EMBL" id="LGUT01004400">
    <property type="protein sequence ID" value="KOG51013.1"/>
    <property type="molecule type" value="Genomic_DNA"/>
</dbReference>
<dbReference type="PANTHER" id="PTHR45527:SF1">
    <property type="entry name" value="FATTY ACID SYNTHASE"/>
    <property type="match status" value="1"/>
</dbReference>
<reference evidence="5 6" key="1">
    <citation type="submission" date="2015-07" db="EMBL/GenBank/DDBJ databases">
        <authorList>
            <person name="Ju K.-S."/>
            <person name="Doroghazi J.R."/>
            <person name="Metcalf W.W."/>
        </authorList>
    </citation>
    <scope>NUCLEOTIDE SEQUENCE [LARGE SCALE GENOMIC DNA]</scope>
    <source>
        <strain evidence="5 6">NRRL B-3589</strain>
    </source>
</reference>
<name>A0ABR5IS71_9ACTN</name>
<feature type="domain" description="Carrier" evidence="4">
    <location>
        <begin position="32"/>
        <end position="107"/>
    </location>
</feature>
<feature type="compositionally biased region" description="Basic and acidic residues" evidence="3">
    <location>
        <begin position="142"/>
        <end position="153"/>
    </location>
</feature>
<accession>A0ABR5IS71</accession>
<keyword evidence="6" id="KW-1185">Reference proteome</keyword>
<dbReference type="InterPro" id="IPR020806">
    <property type="entry name" value="PKS_PP-bd"/>
</dbReference>
<evidence type="ECO:0000256" key="1">
    <source>
        <dbReference type="ARBA" id="ARBA00022450"/>
    </source>
</evidence>
<evidence type="ECO:0000313" key="6">
    <source>
        <dbReference type="Proteomes" id="UP000037020"/>
    </source>
</evidence>
<protein>
    <recommendedName>
        <fullName evidence="4">Carrier domain-containing protein</fullName>
    </recommendedName>
</protein>
<dbReference type="InterPro" id="IPR009081">
    <property type="entry name" value="PP-bd_ACP"/>
</dbReference>
<proteinExistence type="predicted"/>
<organism evidence="5 6">
    <name type="scientific">Streptomyces varsoviensis</name>
    <dbReference type="NCBI Taxonomy" id="67373"/>
    <lineage>
        <taxon>Bacteria</taxon>
        <taxon>Bacillati</taxon>
        <taxon>Actinomycetota</taxon>
        <taxon>Actinomycetes</taxon>
        <taxon>Kitasatosporales</taxon>
        <taxon>Streptomycetaceae</taxon>
        <taxon>Streptomyces</taxon>
    </lineage>
</organism>
<dbReference type="InterPro" id="IPR036736">
    <property type="entry name" value="ACP-like_sf"/>
</dbReference>
<dbReference type="PROSITE" id="PS50075">
    <property type="entry name" value="CARRIER"/>
    <property type="match status" value="1"/>
</dbReference>
<dbReference type="InterPro" id="IPR006162">
    <property type="entry name" value="Ppantetheine_attach_site"/>
</dbReference>
<dbReference type="Pfam" id="PF00550">
    <property type="entry name" value="PP-binding"/>
    <property type="match status" value="1"/>
</dbReference>
<evidence type="ECO:0000256" key="3">
    <source>
        <dbReference type="SAM" id="MobiDB-lite"/>
    </source>
</evidence>
<dbReference type="Proteomes" id="UP000037020">
    <property type="component" value="Unassembled WGS sequence"/>
</dbReference>
<evidence type="ECO:0000313" key="5">
    <source>
        <dbReference type="EMBL" id="KOG51013.1"/>
    </source>
</evidence>
<evidence type="ECO:0000259" key="4">
    <source>
        <dbReference type="PROSITE" id="PS50075"/>
    </source>
</evidence>
<comment type="caution">
    <text evidence="5">The sequence shown here is derived from an EMBL/GenBank/DDBJ whole genome shotgun (WGS) entry which is preliminary data.</text>
</comment>
<keyword evidence="1" id="KW-0596">Phosphopantetheine</keyword>
<feature type="region of interest" description="Disordered" evidence="3">
    <location>
        <begin position="120"/>
        <end position="153"/>
    </location>
</feature>
<dbReference type="SMART" id="SM00823">
    <property type="entry name" value="PKS_PP"/>
    <property type="match status" value="1"/>
</dbReference>
<sequence>PLTAAGKVDRRALIELRDEAARSGDDSTVEAAALTPIQEAVADVWAQSLGREVSGPDADFFALGGHSLLALAVVDDLREDLGVELSLTDFFASPTVAGHAALIERALLAAHATVAEGGAGPDIGAAGHGHGHDTDAAGSGRGTREEDTDGNRH</sequence>